<dbReference type="AlphaFoldDB" id="A0A2U3DY48"/>
<sequence length="690" mass="75030">MTRGNAPSCLCVVVVPPAPASSRWEGARRRRLRRQLRRHPPSAPDVLGCQLLGSSSQLPASRLCHNHHSAGTEMYTANPTAIRAVPIRTTCKAWMEYNSSLRSARSSEVQQRRLANEKGTLARTVDRINGPTTTGGAHAPREISGGHVMTRMAARECTDELKEGGEIGLRGGVDDLQATGRAPTQVRVAAVHPDRRRALASFRGGLGGHANGREQRDGEPVAALCPSWKTFLLAMGHDATGVWRPGFEGPSPPLVGRHQPGAVDCVRRLGGPLTWHLCITRPLRPGGTRPSTSLAARWTHPGVAPQRIATNRNHPPNRTAVHGKSAPVERPIGRAWTGQCSLPRQHQGLPDDAPSQAAFRGDSRRCHPFAWTLPFRGYDDRPLLSGMIGRRPRSISSGAVATGSLLLVMHLRNGQESIGAARLAPQLQCSETYSVRASRGNLIENSQRLHGLMRPYEAHRLSTVTATFHDVRQVSDSSPWLRSDSLPLVRCNPCLAFRTARGPHSSAPKFAPQRDKQLQARSQGGVDALEHDDSVRHQHGLVLTMQVADTQSVAAGIQRRERDTHLTAQQHGVAHSQGQLHLARKPVGLVTCDQQSLAAYSCLPPSYTNGSQMSCIHNILAFSGSRQQTGSSTRSRATVRPETGDNKTKAPHRCYPPGSLKPREPPPIAAMLILVARYRHHHNLGQIVPG</sequence>
<feature type="region of interest" description="Disordered" evidence="1">
    <location>
        <begin position="625"/>
        <end position="662"/>
    </location>
</feature>
<evidence type="ECO:0000313" key="3">
    <source>
        <dbReference type="Proteomes" id="UP000245956"/>
    </source>
</evidence>
<feature type="region of interest" description="Disordered" evidence="1">
    <location>
        <begin position="501"/>
        <end position="526"/>
    </location>
</feature>
<evidence type="ECO:0000313" key="2">
    <source>
        <dbReference type="EMBL" id="PWI67154.1"/>
    </source>
</evidence>
<gene>
    <name evidence="2" type="ORF">PCL_04316</name>
</gene>
<comment type="caution">
    <text evidence="2">The sequence shown here is derived from an EMBL/GenBank/DDBJ whole genome shotgun (WGS) entry which is preliminary data.</text>
</comment>
<dbReference type="EMBL" id="LCWV01000020">
    <property type="protein sequence ID" value="PWI67154.1"/>
    <property type="molecule type" value="Genomic_DNA"/>
</dbReference>
<protein>
    <submittedName>
        <fullName evidence="2">Uncharacterized protein</fullName>
    </submittedName>
</protein>
<reference evidence="2 3" key="1">
    <citation type="journal article" date="2016" name="Front. Microbiol.">
        <title>Genome and transcriptome sequences reveal the specific parasitism of the nematophagous Purpureocillium lilacinum 36-1.</title>
        <authorList>
            <person name="Xie J."/>
            <person name="Li S."/>
            <person name="Mo C."/>
            <person name="Xiao X."/>
            <person name="Peng D."/>
            <person name="Wang G."/>
            <person name="Xiao Y."/>
        </authorList>
    </citation>
    <scope>NUCLEOTIDE SEQUENCE [LARGE SCALE GENOMIC DNA]</scope>
    <source>
        <strain evidence="2 3">36-1</strain>
    </source>
</reference>
<dbReference type="Proteomes" id="UP000245956">
    <property type="component" value="Unassembled WGS sequence"/>
</dbReference>
<feature type="compositionally biased region" description="Low complexity" evidence="1">
    <location>
        <begin position="625"/>
        <end position="636"/>
    </location>
</feature>
<proteinExistence type="predicted"/>
<organism evidence="2 3">
    <name type="scientific">Purpureocillium lilacinum</name>
    <name type="common">Paecilomyces lilacinus</name>
    <dbReference type="NCBI Taxonomy" id="33203"/>
    <lineage>
        <taxon>Eukaryota</taxon>
        <taxon>Fungi</taxon>
        <taxon>Dikarya</taxon>
        <taxon>Ascomycota</taxon>
        <taxon>Pezizomycotina</taxon>
        <taxon>Sordariomycetes</taxon>
        <taxon>Hypocreomycetidae</taxon>
        <taxon>Hypocreales</taxon>
        <taxon>Ophiocordycipitaceae</taxon>
        <taxon>Purpureocillium</taxon>
    </lineage>
</organism>
<evidence type="ECO:0000256" key="1">
    <source>
        <dbReference type="SAM" id="MobiDB-lite"/>
    </source>
</evidence>
<name>A0A2U3DY48_PURLI</name>
<accession>A0A2U3DY48</accession>